<proteinExistence type="predicted"/>
<organism evidence="1 2">
    <name type="scientific">Aspergillus felis</name>
    <dbReference type="NCBI Taxonomy" id="1287682"/>
    <lineage>
        <taxon>Eukaryota</taxon>
        <taxon>Fungi</taxon>
        <taxon>Dikarya</taxon>
        <taxon>Ascomycota</taxon>
        <taxon>Pezizomycotina</taxon>
        <taxon>Eurotiomycetes</taxon>
        <taxon>Eurotiomycetidae</taxon>
        <taxon>Eurotiales</taxon>
        <taxon>Aspergillaceae</taxon>
        <taxon>Aspergillus</taxon>
        <taxon>Aspergillus subgen. Fumigati</taxon>
    </lineage>
</organism>
<comment type="caution">
    <text evidence="1">The sequence shown here is derived from an EMBL/GenBank/DDBJ whole genome shotgun (WGS) entry which is preliminary data.</text>
</comment>
<dbReference type="AlphaFoldDB" id="A0A8H6Q2F4"/>
<evidence type="ECO:0000313" key="1">
    <source>
        <dbReference type="EMBL" id="KAF7164529.1"/>
    </source>
</evidence>
<dbReference type="OrthoDB" id="416217at2759"/>
<name>A0A8H6Q2F4_9EURO</name>
<sequence length="261" mass="29522">MTTTPSKTNTKTLLYRFRQSNAVSPVLNAVHPSSKISGGISFPDPRLFHHFLTSTYKSLVDDELDKNGVWLHHLPQWGVSFPPILHLILSLAALHLASEEPSMRSEYLSQVDDHVMFGVHSVTDVLLLVDSENCQLIYMSATLICFAYFARGPRPGEFLIFSPTGQSEWLILLRGVRSILSSHRERIFTGVLTPAPDEKFGGVFQVSQGELNEHLLHIETVDQWIESQAMDESIPAVYLSALDDLMLMFRQQQSDFFRQMC</sequence>
<reference evidence="1" key="1">
    <citation type="submission" date="2020-06" db="EMBL/GenBank/DDBJ databases">
        <title>Draft genome sequences of strains closely related to Aspergillus parafelis and Aspergillus hiratsukae.</title>
        <authorList>
            <person name="Dos Santos R.A.C."/>
            <person name="Rivero-Menendez O."/>
            <person name="Steenwyk J.L."/>
            <person name="Mead M.E."/>
            <person name="Goldman G.H."/>
            <person name="Alastruey-Izquierdo A."/>
            <person name="Rokas A."/>
        </authorList>
    </citation>
    <scope>NUCLEOTIDE SEQUENCE</scope>
    <source>
        <strain evidence="1">CNM-CM5623</strain>
    </source>
</reference>
<dbReference type="Proteomes" id="UP000654922">
    <property type="component" value="Unassembled WGS sequence"/>
</dbReference>
<dbReference type="PANTHER" id="PTHR47784">
    <property type="entry name" value="STEROL UPTAKE CONTROL PROTEIN 2"/>
    <property type="match status" value="1"/>
</dbReference>
<evidence type="ECO:0000313" key="2">
    <source>
        <dbReference type="Proteomes" id="UP000654922"/>
    </source>
</evidence>
<protein>
    <recommendedName>
        <fullName evidence="3">Transcription factor domain-containing protein</fullName>
    </recommendedName>
</protein>
<accession>A0A8H6Q2F4</accession>
<gene>
    <name evidence="1" type="ORF">CNMCM5623_009026</name>
</gene>
<dbReference type="GO" id="GO:0001228">
    <property type="term" value="F:DNA-binding transcription activator activity, RNA polymerase II-specific"/>
    <property type="evidence" value="ECO:0007669"/>
    <property type="project" value="TreeGrafter"/>
</dbReference>
<dbReference type="InterPro" id="IPR053157">
    <property type="entry name" value="Sterol_Uptake_Regulator"/>
</dbReference>
<dbReference type="PANTHER" id="PTHR47784:SF5">
    <property type="entry name" value="STEROL UPTAKE CONTROL PROTEIN 2"/>
    <property type="match status" value="1"/>
</dbReference>
<dbReference type="EMBL" id="JACBAE010001330">
    <property type="protein sequence ID" value="KAF7164529.1"/>
    <property type="molecule type" value="Genomic_DNA"/>
</dbReference>
<evidence type="ECO:0008006" key="3">
    <source>
        <dbReference type="Google" id="ProtNLM"/>
    </source>
</evidence>